<dbReference type="GO" id="GO:1902410">
    <property type="term" value="P:mitotic cytokinetic process"/>
    <property type="evidence" value="ECO:0007669"/>
    <property type="project" value="TreeGrafter"/>
</dbReference>
<protein>
    <submittedName>
        <fullName evidence="2">Uncharacterized protein</fullName>
    </submittedName>
</protein>
<dbReference type="GO" id="GO:0051299">
    <property type="term" value="P:centrosome separation"/>
    <property type="evidence" value="ECO:0007669"/>
    <property type="project" value="TreeGrafter"/>
</dbReference>
<dbReference type="Proteomes" id="UP000826195">
    <property type="component" value="Unassembled WGS sequence"/>
</dbReference>
<dbReference type="PANTHER" id="PTHR34439">
    <property type="entry name" value="CENTROBIN"/>
    <property type="match status" value="1"/>
</dbReference>
<dbReference type="PROSITE" id="PS00213">
    <property type="entry name" value="LIPOCALIN"/>
    <property type="match status" value="1"/>
</dbReference>
<gene>
    <name evidence="2" type="ORF">KQX54_010865</name>
</gene>
<dbReference type="InterPro" id="IPR022272">
    <property type="entry name" value="Lipocalin_CS"/>
</dbReference>
<dbReference type="Gene3D" id="2.40.128.20">
    <property type="match status" value="1"/>
</dbReference>
<dbReference type="AlphaFoldDB" id="A0AAV7IRT1"/>
<dbReference type="GO" id="GO:0005813">
    <property type="term" value="C:centrosome"/>
    <property type="evidence" value="ECO:0007669"/>
    <property type="project" value="TreeGrafter"/>
</dbReference>
<comment type="caution">
    <text evidence="2">The sequence shown here is derived from an EMBL/GenBank/DDBJ whole genome shotgun (WGS) entry which is preliminary data.</text>
</comment>
<evidence type="ECO:0000313" key="3">
    <source>
        <dbReference type="Proteomes" id="UP000826195"/>
    </source>
</evidence>
<organism evidence="2 3">
    <name type="scientific">Cotesia glomerata</name>
    <name type="common">Lepidopteran parasitic wasp</name>
    <name type="synonym">Apanteles glomeratus</name>
    <dbReference type="NCBI Taxonomy" id="32391"/>
    <lineage>
        <taxon>Eukaryota</taxon>
        <taxon>Metazoa</taxon>
        <taxon>Ecdysozoa</taxon>
        <taxon>Arthropoda</taxon>
        <taxon>Hexapoda</taxon>
        <taxon>Insecta</taxon>
        <taxon>Pterygota</taxon>
        <taxon>Neoptera</taxon>
        <taxon>Endopterygota</taxon>
        <taxon>Hymenoptera</taxon>
        <taxon>Apocrita</taxon>
        <taxon>Ichneumonoidea</taxon>
        <taxon>Braconidae</taxon>
        <taxon>Microgastrinae</taxon>
        <taxon>Cotesia</taxon>
    </lineage>
</organism>
<dbReference type="GO" id="GO:0005814">
    <property type="term" value="C:centriole"/>
    <property type="evidence" value="ECO:0007669"/>
    <property type="project" value="TreeGrafter"/>
</dbReference>
<dbReference type="InterPro" id="IPR038923">
    <property type="entry name" value="Centrobin"/>
</dbReference>
<feature type="coiled-coil region" evidence="1">
    <location>
        <begin position="263"/>
        <end position="596"/>
    </location>
</feature>
<sequence length="1032" mass="120519">MSESDDTDILLLIPPDLFTVASSQSEESLLNYQQFNNSTVVSEILEHVQALEDRISAIEVKDSSLERSSYDLAPAEPRIAGAASGSFNTNSTDLLNEKNYLDTRSSSSLPVTKKGYFKSCNYIPGPGSSISTPSNSPAKKYQDFDFLKTSPTRRSDFPGIKNGEVNLINYKTQDLPGLSLNSSREKIESPRQKFEFPKSVVERSKLWESKKTVNTSTPKKDLSNKPEDFFLKKNEWKTPLLSLTDFWTPDPTKSQDEILRIKLEEEKFRREHCEQMIQELQKRLLEQQEKIAVAIRVDKDKSDTITQFQEVWTKFKTRWDNLEHEHSQLQSRIQELTVDHQQQLESLNSKLLGKDEEIKRLENLLRESDKKCEAAVRDKLTTLEEHANELEKYKSLVQAADQRSEEFKNDFHKSKDLVEQLEQTVKSLQQELYKERFKNTEVRNEMAVVHKGLDTCEAELTVLRQEKENLLLKLKEEENRVSILEKNKMMLLEDVNNTKKSEELAREEMKALIAQHELKRTELRDMYQKQVDDVVNTKLKEFEAQLDAAELNFQLELESKQRAIAECAARKIKSIIDKHQVEINLIEEKHKEEKRLCEIRLSQTNKKAQAYETQLTAYHNAKSRLAEQLHSLMEKQYHQALHILTTGSTETFQLPRIDKSAELINLLSGNNFNSTAYLEPVKFNFKDKDQEKEKEKEEKRRKDYGEKDYDESVVTYCNSSDDLQAKQSDDDLKKYIKMILQMQNSKKSADNNLIDNDKSSSPLVCREVPKKYYLKADSSKNNSNEELYCNRSTEDISTTINTEYFTIEKNKFRTPGRNQERVKPPWNFVVLWKIEDDKFKCPKVREIKNFDIKQFLGSWYIVQYYASSEEALSYKCMRAEFSLSKENVNEVTMNFTYNFIDDPINEMIVGNITWKIPLQHDSLAHWVHAEFPYEEVYNTYILDSDYKSWGLLLHCAEKNKSPRYLSSFIMSRKKNIGNNVISYLRDKLTRYNINLEYVFPMEQKNCKLYDGDALKISPYLAAKKAYNKKHPL</sequence>
<reference evidence="2 3" key="1">
    <citation type="journal article" date="2021" name="J. Hered.">
        <title>A chromosome-level genome assembly of the parasitoid wasp, Cotesia glomerata (Hymenoptera: Braconidae).</title>
        <authorList>
            <person name="Pinto B.J."/>
            <person name="Weis J.J."/>
            <person name="Gamble T."/>
            <person name="Ode P.J."/>
            <person name="Paul R."/>
            <person name="Zaspel J.M."/>
        </authorList>
    </citation>
    <scope>NUCLEOTIDE SEQUENCE [LARGE SCALE GENOMIC DNA]</scope>
    <source>
        <strain evidence="2">CgM1</strain>
    </source>
</reference>
<dbReference type="InterPro" id="IPR012674">
    <property type="entry name" value="Calycin"/>
</dbReference>
<dbReference type="EMBL" id="JAHXZJ010001119">
    <property type="protein sequence ID" value="KAH0554467.1"/>
    <property type="molecule type" value="Genomic_DNA"/>
</dbReference>
<dbReference type="GO" id="GO:0007099">
    <property type="term" value="P:centriole replication"/>
    <property type="evidence" value="ECO:0007669"/>
    <property type="project" value="InterPro"/>
</dbReference>
<dbReference type="SUPFAM" id="SSF50814">
    <property type="entry name" value="Lipocalins"/>
    <property type="match status" value="1"/>
</dbReference>
<proteinExistence type="predicted"/>
<evidence type="ECO:0000313" key="2">
    <source>
        <dbReference type="EMBL" id="KAH0554467.1"/>
    </source>
</evidence>
<name>A0AAV7IRT1_COTGL</name>
<dbReference type="PANTHER" id="PTHR34439:SF1">
    <property type="entry name" value="CENTROBIN"/>
    <property type="match status" value="1"/>
</dbReference>
<keyword evidence="1" id="KW-0175">Coiled coil</keyword>
<keyword evidence="3" id="KW-1185">Reference proteome</keyword>
<evidence type="ECO:0000256" key="1">
    <source>
        <dbReference type="SAM" id="Coils"/>
    </source>
</evidence>
<accession>A0AAV7IRT1</accession>
<dbReference type="GO" id="GO:1902017">
    <property type="term" value="P:regulation of cilium assembly"/>
    <property type="evidence" value="ECO:0007669"/>
    <property type="project" value="InterPro"/>
</dbReference>